<dbReference type="SUPFAM" id="SSF53474">
    <property type="entry name" value="alpha/beta-Hydrolases"/>
    <property type="match status" value="1"/>
</dbReference>
<dbReference type="InterPro" id="IPR050300">
    <property type="entry name" value="GDXG_lipolytic_enzyme"/>
</dbReference>
<dbReference type="PANTHER" id="PTHR48081">
    <property type="entry name" value="AB HYDROLASE SUPERFAMILY PROTEIN C4A8.06C"/>
    <property type="match status" value="1"/>
</dbReference>
<feature type="domain" description="BD-FAE-like" evidence="2">
    <location>
        <begin position="98"/>
        <end position="219"/>
    </location>
</feature>
<evidence type="ECO:0000313" key="4">
    <source>
        <dbReference type="Proteomes" id="UP000315349"/>
    </source>
</evidence>
<dbReference type="Pfam" id="PF20434">
    <property type="entry name" value="BD-FAE"/>
    <property type="match status" value="1"/>
</dbReference>
<dbReference type="KEGG" id="peh:Spb1_36610"/>
<reference evidence="3 4" key="1">
    <citation type="submission" date="2019-02" db="EMBL/GenBank/DDBJ databases">
        <title>Deep-cultivation of Planctomycetes and their phenomic and genomic characterization uncovers novel biology.</title>
        <authorList>
            <person name="Wiegand S."/>
            <person name="Jogler M."/>
            <person name="Boedeker C."/>
            <person name="Pinto D."/>
            <person name="Vollmers J."/>
            <person name="Rivas-Marin E."/>
            <person name="Kohn T."/>
            <person name="Peeters S.H."/>
            <person name="Heuer A."/>
            <person name="Rast P."/>
            <person name="Oberbeckmann S."/>
            <person name="Bunk B."/>
            <person name="Jeske O."/>
            <person name="Meyerdierks A."/>
            <person name="Storesund J.E."/>
            <person name="Kallscheuer N."/>
            <person name="Luecker S."/>
            <person name="Lage O.M."/>
            <person name="Pohl T."/>
            <person name="Merkel B.J."/>
            <person name="Hornburger P."/>
            <person name="Mueller R.-W."/>
            <person name="Bruemmer F."/>
            <person name="Labrenz M."/>
            <person name="Spormann A.M."/>
            <person name="Op den Camp H."/>
            <person name="Overmann J."/>
            <person name="Amann R."/>
            <person name="Jetten M.S.M."/>
            <person name="Mascher T."/>
            <person name="Medema M.H."/>
            <person name="Devos D.P."/>
            <person name="Kaster A.-K."/>
            <person name="Ovreas L."/>
            <person name="Rohde M."/>
            <person name="Galperin M.Y."/>
            <person name="Jogler C."/>
        </authorList>
    </citation>
    <scope>NUCLEOTIDE SEQUENCE [LARGE SCALE GENOMIC DNA]</scope>
    <source>
        <strain evidence="3 4">Spb1</strain>
    </source>
</reference>
<evidence type="ECO:0000259" key="2">
    <source>
        <dbReference type="Pfam" id="PF20434"/>
    </source>
</evidence>
<keyword evidence="1 3" id="KW-0378">Hydrolase</keyword>
<dbReference type="Proteomes" id="UP000315349">
    <property type="component" value="Chromosome"/>
</dbReference>
<gene>
    <name evidence="3" type="primary">axeA1_4</name>
    <name evidence="3" type="ORF">Spb1_36610</name>
</gene>
<organism evidence="3 4">
    <name type="scientific">Planctopirus ephydatiae</name>
    <dbReference type="NCBI Taxonomy" id="2528019"/>
    <lineage>
        <taxon>Bacteria</taxon>
        <taxon>Pseudomonadati</taxon>
        <taxon>Planctomycetota</taxon>
        <taxon>Planctomycetia</taxon>
        <taxon>Planctomycetales</taxon>
        <taxon>Planctomycetaceae</taxon>
        <taxon>Planctopirus</taxon>
    </lineage>
</organism>
<accession>A0A518GT10</accession>
<dbReference type="GO" id="GO:0046555">
    <property type="term" value="F:acetylxylan esterase activity"/>
    <property type="evidence" value="ECO:0007669"/>
    <property type="project" value="UniProtKB-EC"/>
</dbReference>
<dbReference type="InterPro" id="IPR049492">
    <property type="entry name" value="BD-FAE-like_dom"/>
</dbReference>
<dbReference type="OrthoDB" id="9794725at2"/>
<dbReference type="Gene3D" id="3.40.50.1820">
    <property type="entry name" value="alpha/beta hydrolase"/>
    <property type="match status" value="1"/>
</dbReference>
<dbReference type="PANTHER" id="PTHR48081:SF6">
    <property type="entry name" value="PEPTIDASE S9 PROLYL OLIGOPEPTIDASE CATALYTIC DOMAIN-CONTAINING PROTEIN"/>
    <property type="match status" value="1"/>
</dbReference>
<evidence type="ECO:0000256" key="1">
    <source>
        <dbReference type="ARBA" id="ARBA00022801"/>
    </source>
</evidence>
<name>A0A518GT10_9PLAN</name>
<protein>
    <submittedName>
        <fullName evidence="3">Acetylxylan esterase</fullName>
        <ecNumber evidence="3">3.1.1.72</ecNumber>
    </submittedName>
</protein>
<sequence>MTNNFFCSVTRSPVARRSVARQVARFGILRVTTVIAGSLLALVNLGSAFAAEPKIVLPLWPEGSAQVAPLPQPEGLAAPLTAGRQVPRLQNVANPTLAVYEPPVDIKNGTAVIVCPGGGYSILAIEHEGTAVCEWLNTLGVTAILLKYRVPARKDQPNWKAPLEDGQRAIELVRANAKEWGLNPERIGILGFSAGGHLAALASTRFETPEFADAKATTEKANIRPDFTILVYPAYMTKGKELSELLPVTSKTPTAFMAHAFNDPVTCESSLFYATALKKANVPFDLHIYSKGGHGFGMFPDAGAAATWPARCEDWLRASGLIPEKPLAPNPKK</sequence>
<evidence type="ECO:0000313" key="3">
    <source>
        <dbReference type="EMBL" id="QDV31716.1"/>
    </source>
</evidence>
<dbReference type="EC" id="3.1.1.72" evidence="3"/>
<dbReference type="AlphaFoldDB" id="A0A518GT10"/>
<keyword evidence="4" id="KW-1185">Reference proteome</keyword>
<dbReference type="InterPro" id="IPR029058">
    <property type="entry name" value="AB_hydrolase_fold"/>
</dbReference>
<dbReference type="EMBL" id="CP036299">
    <property type="protein sequence ID" value="QDV31716.1"/>
    <property type="molecule type" value="Genomic_DNA"/>
</dbReference>
<proteinExistence type="predicted"/>